<reference evidence="2 3" key="1">
    <citation type="journal article" date="2016" name="Nat. Commun.">
        <title>Thousands of microbial genomes shed light on interconnected biogeochemical processes in an aquifer system.</title>
        <authorList>
            <person name="Anantharaman K."/>
            <person name="Brown C.T."/>
            <person name="Hug L.A."/>
            <person name="Sharon I."/>
            <person name="Castelle C.J."/>
            <person name="Probst A.J."/>
            <person name="Thomas B.C."/>
            <person name="Singh A."/>
            <person name="Wilkins M.J."/>
            <person name="Karaoz U."/>
            <person name="Brodie E.L."/>
            <person name="Williams K.H."/>
            <person name="Hubbard S.S."/>
            <person name="Banfield J.F."/>
        </authorList>
    </citation>
    <scope>NUCLEOTIDE SEQUENCE [LARGE SCALE GENOMIC DNA]</scope>
</reference>
<feature type="transmembrane region" description="Helical" evidence="1">
    <location>
        <begin position="6"/>
        <end position="25"/>
    </location>
</feature>
<dbReference type="EMBL" id="MHLO01000037">
    <property type="protein sequence ID" value="OGZ11164.1"/>
    <property type="molecule type" value="Genomic_DNA"/>
</dbReference>
<dbReference type="Proteomes" id="UP000178636">
    <property type="component" value="Unassembled WGS sequence"/>
</dbReference>
<dbReference type="AlphaFoldDB" id="A0A1G2DC26"/>
<accession>A0A1G2DC26</accession>
<keyword evidence="1" id="KW-1133">Transmembrane helix</keyword>
<sequence length="67" mass="7453">MSELVHFVIATYLVVIFFILTALHSQSPIRNSDWSDFYDCMLLLGTAGSLVYAGGALVASVIERGWW</sequence>
<comment type="caution">
    <text evidence="2">The sequence shown here is derived from an EMBL/GenBank/DDBJ whole genome shotgun (WGS) entry which is preliminary data.</text>
</comment>
<keyword evidence="1" id="KW-0472">Membrane</keyword>
<name>A0A1G2DC26_9BACT</name>
<protein>
    <submittedName>
        <fullName evidence="2">Uncharacterized protein</fullName>
    </submittedName>
</protein>
<evidence type="ECO:0000313" key="2">
    <source>
        <dbReference type="EMBL" id="OGZ11164.1"/>
    </source>
</evidence>
<evidence type="ECO:0000313" key="3">
    <source>
        <dbReference type="Proteomes" id="UP000178636"/>
    </source>
</evidence>
<feature type="transmembrane region" description="Helical" evidence="1">
    <location>
        <begin position="37"/>
        <end position="62"/>
    </location>
</feature>
<gene>
    <name evidence="2" type="ORF">A3C93_06575</name>
</gene>
<evidence type="ECO:0000256" key="1">
    <source>
        <dbReference type="SAM" id="Phobius"/>
    </source>
</evidence>
<dbReference type="STRING" id="1798664.A3C93_06575"/>
<organism evidence="2 3">
    <name type="scientific">Candidatus Lloydbacteria bacterium RIFCSPHIGHO2_02_FULL_54_17</name>
    <dbReference type="NCBI Taxonomy" id="1798664"/>
    <lineage>
        <taxon>Bacteria</taxon>
        <taxon>Candidatus Lloydiibacteriota</taxon>
    </lineage>
</organism>
<proteinExistence type="predicted"/>
<keyword evidence="1" id="KW-0812">Transmembrane</keyword>